<evidence type="ECO:0000313" key="2">
    <source>
        <dbReference type="Proteomes" id="UP000054097"/>
    </source>
</evidence>
<protein>
    <submittedName>
        <fullName evidence="1">Uncharacterized protein</fullName>
    </submittedName>
</protein>
<reference evidence="1 2" key="1">
    <citation type="submission" date="2014-04" db="EMBL/GenBank/DDBJ databases">
        <authorList>
            <consortium name="DOE Joint Genome Institute"/>
            <person name="Kuo A."/>
            <person name="Zuccaro A."/>
            <person name="Kohler A."/>
            <person name="Nagy L.G."/>
            <person name="Floudas D."/>
            <person name="Copeland A."/>
            <person name="Barry K.W."/>
            <person name="Cichocki N."/>
            <person name="Veneault-Fourrey C."/>
            <person name="LaButti K."/>
            <person name="Lindquist E.A."/>
            <person name="Lipzen A."/>
            <person name="Lundell T."/>
            <person name="Morin E."/>
            <person name="Murat C."/>
            <person name="Sun H."/>
            <person name="Tunlid A."/>
            <person name="Henrissat B."/>
            <person name="Grigoriev I.V."/>
            <person name="Hibbett D.S."/>
            <person name="Martin F."/>
            <person name="Nordberg H.P."/>
            <person name="Cantor M.N."/>
            <person name="Hua S.X."/>
        </authorList>
    </citation>
    <scope>NUCLEOTIDE SEQUENCE [LARGE SCALE GENOMIC DNA]</scope>
    <source>
        <strain evidence="1 2">MAFF 305830</strain>
    </source>
</reference>
<name>A0A0C2W2P3_SERVB</name>
<dbReference type="AlphaFoldDB" id="A0A0C2W2P3"/>
<gene>
    <name evidence="1" type="ORF">M408DRAFT_333820</name>
</gene>
<dbReference type="HOGENOM" id="CLU_3088778_0_0_1"/>
<sequence>MGWPRVRRIQERLGWVQKTNSYAGERQKSRNPQVFPTISENSGIFYDLPGRW</sequence>
<evidence type="ECO:0000313" key="1">
    <source>
        <dbReference type="EMBL" id="KIM20743.1"/>
    </source>
</evidence>
<dbReference type="EMBL" id="KN824410">
    <property type="protein sequence ID" value="KIM20743.1"/>
    <property type="molecule type" value="Genomic_DNA"/>
</dbReference>
<organism evidence="1 2">
    <name type="scientific">Serendipita vermifera MAFF 305830</name>
    <dbReference type="NCBI Taxonomy" id="933852"/>
    <lineage>
        <taxon>Eukaryota</taxon>
        <taxon>Fungi</taxon>
        <taxon>Dikarya</taxon>
        <taxon>Basidiomycota</taxon>
        <taxon>Agaricomycotina</taxon>
        <taxon>Agaricomycetes</taxon>
        <taxon>Sebacinales</taxon>
        <taxon>Serendipitaceae</taxon>
        <taxon>Serendipita</taxon>
    </lineage>
</organism>
<keyword evidence="2" id="KW-1185">Reference proteome</keyword>
<accession>A0A0C2W2P3</accession>
<proteinExistence type="predicted"/>
<reference evidence="2" key="2">
    <citation type="submission" date="2015-01" db="EMBL/GenBank/DDBJ databases">
        <title>Evolutionary Origins and Diversification of the Mycorrhizal Mutualists.</title>
        <authorList>
            <consortium name="DOE Joint Genome Institute"/>
            <consortium name="Mycorrhizal Genomics Consortium"/>
            <person name="Kohler A."/>
            <person name="Kuo A."/>
            <person name="Nagy L.G."/>
            <person name="Floudas D."/>
            <person name="Copeland A."/>
            <person name="Barry K.W."/>
            <person name="Cichocki N."/>
            <person name="Veneault-Fourrey C."/>
            <person name="LaButti K."/>
            <person name="Lindquist E.A."/>
            <person name="Lipzen A."/>
            <person name="Lundell T."/>
            <person name="Morin E."/>
            <person name="Murat C."/>
            <person name="Riley R."/>
            <person name="Ohm R."/>
            <person name="Sun H."/>
            <person name="Tunlid A."/>
            <person name="Henrissat B."/>
            <person name="Grigoriev I.V."/>
            <person name="Hibbett D.S."/>
            <person name="Martin F."/>
        </authorList>
    </citation>
    <scope>NUCLEOTIDE SEQUENCE [LARGE SCALE GENOMIC DNA]</scope>
    <source>
        <strain evidence="2">MAFF 305830</strain>
    </source>
</reference>
<dbReference type="Proteomes" id="UP000054097">
    <property type="component" value="Unassembled WGS sequence"/>
</dbReference>